<keyword evidence="5" id="KW-1185">Reference proteome</keyword>
<dbReference type="CDD" id="cd06974">
    <property type="entry name" value="TerD_like"/>
    <property type="match status" value="1"/>
</dbReference>
<evidence type="ECO:0000256" key="1">
    <source>
        <dbReference type="ARBA" id="ARBA00008775"/>
    </source>
</evidence>
<dbReference type="GO" id="GO:0004519">
    <property type="term" value="F:endonuclease activity"/>
    <property type="evidence" value="ECO:0007669"/>
    <property type="project" value="InterPro"/>
</dbReference>
<dbReference type="Pfam" id="PF10708">
    <property type="entry name" value="DUF2510"/>
    <property type="match status" value="1"/>
</dbReference>
<dbReference type="Gene3D" id="2.60.60.30">
    <property type="entry name" value="sav2460 like domains"/>
    <property type="match status" value="1"/>
</dbReference>
<reference evidence="4 5" key="1">
    <citation type="submission" date="2018-06" db="EMBL/GenBank/DDBJ databases">
        <title>Genomic Encyclopedia of Type Strains, Phase IV (KMG-IV): sequencing the most valuable type-strain genomes for metagenomic binning, comparative biology and taxonomic classification.</title>
        <authorList>
            <person name="Goeker M."/>
        </authorList>
    </citation>
    <scope>NUCLEOTIDE SEQUENCE [LARGE SCALE GENOMIC DNA]</scope>
    <source>
        <strain evidence="4 5">DSM 44599</strain>
    </source>
</reference>
<protein>
    <submittedName>
        <fullName evidence="4">Stress response protein SCP2</fullName>
    </submittedName>
</protein>
<dbReference type="Pfam" id="PF02342">
    <property type="entry name" value="TerD"/>
    <property type="match status" value="1"/>
</dbReference>
<feature type="compositionally biased region" description="Basic and acidic residues" evidence="2">
    <location>
        <begin position="278"/>
        <end position="294"/>
    </location>
</feature>
<dbReference type="InterPro" id="IPR002711">
    <property type="entry name" value="HNH"/>
</dbReference>
<comment type="caution">
    <text evidence="4">The sequence shown here is derived from an EMBL/GenBank/DDBJ whole genome shotgun (WGS) entry which is preliminary data.</text>
</comment>
<evidence type="ECO:0000313" key="5">
    <source>
        <dbReference type="Proteomes" id="UP000252586"/>
    </source>
</evidence>
<sequence length="657" mass="70993">MELSRGAHAPVPTSLLAVMVSWRSEQVVDAHALLLADGGAVRTDRDFVFYNAPRHVSQAVTLDQEPAPGTARLSVSLPRTEADVARVVIGGSLEHGTFADVAGLAVTVLAADGPVVRFEMDTPDPVSAMMFGEFYRRDGRWRFRAIGQGWDSGLAGLVTEFGVTVQREPARTRHSTNPFSPYRTGRGQIVRASASSGSAAGGSVSSVPACETSERTGATPAGSVARRPSVRPGTAETGSGAAASPATTEHPGSTAYPLRDTTEASELPGNPPRTASNDSRDRPHPVDLARHFTEPPHTPPPAPPNPERADWYPDPDDPQRLRWWDGTEWTSATHPLRRPDPRACERCGNPRRRKLFGGLAPCQTCEVEIGEFLTHWHARAWRVLITSGPQGAEWDALWASLRYQRVDESIGHTSLREVGMGYVERLVTFALADGAVAQDEYDAFENAVAELALSGPLIDDLRVHMTRGRTLSRLREGDLPVVRTPGLHLDPEERVHLDLPATHVRHLAKGPRHTEGRLIASNKKIRFVGAGAGVEMPWSRVVSVHTDGHEIEIAATSARGSATFAVADAEYVAAALEGALRVAKRLVLTPGQLDTRSIPQEVKAEVWQRDGGRCVECGSGHYLEFDHIIPLSRGGATSAGNLQILCRACNRSKGARI</sequence>
<dbReference type="Pfam" id="PF01844">
    <property type="entry name" value="HNH"/>
    <property type="match status" value="1"/>
</dbReference>
<dbReference type="CDD" id="cd00085">
    <property type="entry name" value="HNHc"/>
    <property type="match status" value="1"/>
</dbReference>
<dbReference type="InterPro" id="IPR003615">
    <property type="entry name" value="HNH_nuc"/>
</dbReference>
<dbReference type="InterPro" id="IPR018929">
    <property type="entry name" value="DUF2510"/>
</dbReference>
<dbReference type="SMART" id="SM00507">
    <property type="entry name" value="HNHc"/>
    <property type="match status" value="1"/>
</dbReference>
<dbReference type="RefSeq" id="WP_067513788.1">
    <property type="nucleotide sequence ID" value="NZ_CP107943.1"/>
</dbReference>
<dbReference type="GO" id="GO:0008270">
    <property type="term" value="F:zinc ion binding"/>
    <property type="evidence" value="ECO:0007669"/>
    <property type="project" value="InterPro"/>
</dbReference>
<dbReference type="InterPro" id="IPR003325">
    <property type="entry name" value="TerD"/>
</dbReference>
<feature type="compositionally biased region" description="Low complexity" evidence="2">
    <location>
        <begin position="192"/>
        <end position="207"/>
    </location>
</feature>
<proteinExistence type="inferred from homology"/>
<evidence type="ECO:0000313" key="4">
    <source>
        <dbReference type="EMBL" id="RBO88260.1"/>
    </source>
</evidence>
<feature type="region of interest" description="Disordered" evidence="2">
    <location>
        <begin position="192"/>
        <end position="315"/>
    </location>
</feature>
<feature type="domain" description="HNH nuclease" evidence="3">
    <location>
        <begin position="601"/>
        <end position="651"/>
    </location>
</feature>
<organism evidence="4 5">
    <name type="scientific">Nocardia puris</name>
    <dbReference type="NCBI Taxonomy" id="208602"/>
    <lineage>
        <taxon>Bacteria</taxon>
        <taxon>Bacillati</taxon>
        <taxon>Actinomycetota</taxon>
        <taxon>Actinomycetes</taxon>
        <taxon>Mycobacteriales</taxon>
        <taxon>Nocardiaceae</taxon>
        <taxon>Nocardia</taxon>
    </lineage>
</organism>
<dbReference type="PANTHER" id="PTHR32097">
    <property type="entry name" value="CAMP-BINDING PROTEIN 1-RELATED"/>
    <property type="match status" value="1"/>
</dbReference>
<dbReference type="OrthoDB" id="9802901at2"/>
<dbReference type="EMBL" id="QNRE01000009">
    <property type="protein sequence ID" value="RBO88260.1"/>
    <property type="molecule type" value="Genomic_DNA"/>
</dbReference>
<feature type="compositionally biased region" description="Low complexity" evidence="2">
    <location>
        <begin position="232"/>
        <end position="249"/>
    </location>
</feature>
<evidence type="ECO:0000259" key="3">
    <source>
        <dbReference type="SMART" id="SM00507"/>
    </source>
</evidence>
<comment type="similarity">
    <text evidence="1">Belongs to the CAPAB/TerDEXZ family.</text>
</comment>
<feature type="compositionally biased region" description="Pro residues" evidence="2">
    <location>
        <begin position="296"/>
        <end position="306"/>
    </location>
</feature>
<dbReference type="PANTHER" id="PTHR32097:SF4">
    <property type="entry name" value="GENERAL STRESS PROTEIN 16U"/>
    <property type="match status" value="1"/>
</dbReference>
<dbReference type="AlphaFoldDB" id="A0A366DDY8"/>
<evidence type="ECO:0000256" key="2">
    <source>
        <dbReference type="SAM" id="MobiDB-lite"/>
    </source>
</evidence>
<name>A0A366DDY8_9NOCA</name>
<dbReference type="STRING" id="1210090.GCA_001613185_06202"/>
<dbReference type="InterPro" id="IPR051324">
    <property type="entry name" value="Stress/Tellurium_Resist"/>
</dbReference>
<dbReference type="GO" id="GO:0003676">
    <property type="term" value="F:nucleic acid binding"/>
    <property type="evidence" value="ECO:0007669"/>
    <property type="project" value="InterPro"/>
</dbReference>
<dbReference type="Proteomes" id="UP000252586">
    <property type="component" value="Unassembled WGS sequence"/>
</dbReference>
<accession>A0A366DDY8</accession>
<dbReference type="Gene3D" id="1.10.30.50">
    <property type="match status" value="1"/>
</dbReference>
<gene>
    <name evidence="4" type="ORF">DFR74_10926</name>
</gene>